<dbReference type="EMBL" id="CDMY01000759">
    <property type="protein sequence ID" value="CEM32640.1"/>
    <property type="molecule type" value="Genomic_DNA"/>
</dbReference>
<dbReference type="Proteomes" id="UP000041254">
    <property type="component" value="Unassembled WGS sequence"/>
</dbReference>
<sequence length="1427" mass="157947">METAFLPSLIPPDPRRGLSKTDTSRKRAPVTFQSARSRKFDGFLGWVWDNFFSEEKQDTDEDQERRGGMRRSASGQARFAREDFLTAEQRKMVLIHFERKIRTGKITEDEALSLMQKYNISTEEIPQFRDRPSAASAAGIMPDPSPAAPILPSSAFLPELQLASLTAGTQTAALSTQLMGGNVTSPVASAPQPRGRYDEVFEVFPAYRRESAQDLAARLLEPTPTVPRWADGGEDDESPIQVEMSAVFRPEEDQFVSVFRPKGKGSPSGSSYDKFVSLSGDKSQASDTSYPTARVAELASDLESSAGVSLSVENGGVLVLQASGLTKAEERRRRETVREEVGREWQFPPGANFQSEAERVSLSQFGAVLGAFPPLPPKEVQKLALRMEIGRFVRGLEVRARETKWEKQRKATGGRFRASLWKELLEVQPVDILPELIRELVSLMPYYNAMLDYFGMDKEAGFKHNIMDQRVRDVLDKPFNDELLSYIEERSQSQGETSISQQEVKKALTNLSLATRALIPPLLKLCIDAAGTEERVFNLEELDSWFYRFRNAHGVRVSRYLLALEVEGGYARSQLTRHNLRLAYRLAEPYFTTRMVYVSDLIAAAIRGVSSAVDAYEYRRGFKLATVITTKVKQALQVCMAKERAMPITVLLMRSLGLRNEIFRDLKAELGREPTADEIKQETERRVAEIVETTGKTPYVKYVSTDEFALASGPQVLMPSTDAASVEKEGGLVGPQPVSLGLRESRPSRQMEELMGVYDQILDTVTNDRRSKNERGYLRNRLKVPDLVGVFLSHLLGTDDPPDIANATDTALLEGVDEAALLEIESRFKIGLTRMRELEDCVTRIVQLEGQIDAAEQVRERRLEQLTKMDSYLNPRPLETDDPITASTDFSNSPLLMEKRQQLRDLLCVKLGRPQAKKSTKAKRSREIRIPAKAKATGKRQRLSLDERVDASEPILPSEMTREAPLSFPQPVPSLDTLSLDVSGEDPDPIGVFWEPEVKAFEAVVFIGSTRKSARFYASQHGIQNARELAKTWREEQLSKLYETIDTGVGEAADMLGSEEDDMDLDDNSWTPAALSRSSDDALQSQPSTRLAGPSSSPPAQSPRPSSADWHTGRVVVSVPAGEGYRHVTVEVPPSMLDSYTTPGMYAHLAPASGGSVVTLPISSPPPGLLAPVKSSGGEREGASRRLDFLIKEYTRSDSGRRVKCKELQWLATADPDTPIQLTRPEGEGIAIGDFLTSSGKYAVTTLLLFATEANIGPLRALLESSLIHQSGSHRVVIYCAARSIDSLPYRGRYAQWVERGTEVVPCVSRGPVSHSFDALEVRKGYMQNILAADGIPRPQTTMCLLACHPTMEQSLRMVCSKKGVFPSRILTLPSPPEAPSAPGAMKEDDESGGVSEAMSVNGWRVKINGAKTTGQRERKRAAVSSS</sequence>
<feature type="region of interest" description="Disordered" evidence="2">
    <location>
        <begin position="56"/>
        <end position="77"/>
    </location>
</feature>
<dbReference type="Gene3D" id="3.40.50.80">
    <property type="entry name" value="Nucleotide-binding domain of ferredoxin-NADP reductase (FNR) module"/>
    <property type="match status" value="1"/>
</dbReference>
<dbReference type="Gene3D" id="1.20.120.1810">
    <property type="match status" value="1"/>
</dbReference>
<dbReference type="SUPFAM" id="SSF52343">
    <property type="entry name" value="Ferredoxin reductase-like, C-terminal NADP-linked domain"/>
    <property type="match status" value="1"/>
</dbReference>
<dbReference type="GO" id="GO:0003700">
    <property type="term" value="F:DNA-binding transcription factor activity"/>
    <property type="evidence" value="ECO:0007669"/>
    <property type="project" value="InterPro"/>
</dbReference>
<proteinExistence type="predicted"/>
<name>A0A0G4GQB6_VITBC</name>
<dbReference type="InterPro" id="IPR039261">
    <property type="entry name" value="FNR_nucleotide-bd"/>
</dbReference>
<evidence type="ECO:0000256" key="1">
    <source>
        <dbReference type="SAM" id="Coils"/>
    </source>
</evidence>
<dbReference type="PANTHER" id="PTHR47215">
    <property type="match status" value="1"/>
</dbReference>
<dbReference type="PANTHER" id="PTHR47215:SF1">
    <property type="entry name" value="F9L1.8 PROTEIN"/>
    <property type="match status" value="1"/>
</dbReference>
<evidence type="ECO:0000313" key="3">
    <source>
        <dbReference type="EMBL" id="CEM32640.1"/>
    </source>
</evidence>
<evidence type="ECO:0000256" key="2">
    <source>
        <dbReference type="SAM" id="MobiDB-lite"/>
    </source>
</evidence>
<protein>
    <recommendedName>
        <fullName evidence="5">FAD-binding FR-type domain-containing protein</fullName>
    </recommendedName>
</protein>
<dbReference type="SUPFAM" id="SSF88946">
    <property type="entry name" value="Sigma2 domain of RNA polymerase sigma factors"/>
    <property type="match status" value="1"/>
</dbReference>
<keyword evidence="4" id="KW-1185">Reference proteome</keyword>
<dbReference type="InParanoid" id="A0A0G4GQB6"/>
<feature type="region of interest" description="Disordered" evidence="2">
    <location>
        <begin position="1"/>
        <end position="30"/>
    </location>
</feature>
<reference evidence="3 4" key="1">
    <citation type="submission" date="2014-11" db="EMBL/GenBank/DDBJ databases">
        <authorList>
            <person name="Zhu J."/>
            <person name="Qi W."/>
            <person name="Song R."/>
        </authorList>
    </citation>
    <scope>NUCLEOTIDE SEQUENCE [LARGE SCALE GENOMIC DNA]</scope>
</reference>
<gene>
    <name evidence="3" type="ORF">Vbra_18322</name>
</gene>
<feature type="compositionally biased region" description="Basic residues" evidence="2">
    <location>
        <begin position="1418"/>
        <end position="1427"/>
    </location>
</feature>
<evidence type="ECO:0008006" key="5">
    <source>
        <dbReference type="Google" id="ProtNLM"/>
    </source>
</evidence>
<feature type="region of interest" description="Disordered" evidence="2">
    <location>
        <begin position="1059"/>
        <end position="1112"/>
    </location>
</feature>
<feature type="region of interest" description="Disordered" evidence="2">
    <location>
        <begin position="259"/>
        <end position="288"/>
    </location>
</feature>
<dbReference type="STRING" id="1169540.A0A0G4GQB6"/>
<dbReference type="InterPro" id="IPR013325">
    <property type="entry name" value="RNA_pol_sigma_r2"/>
</dbReference>
<dbReference type="OrthoDB" id="47406at2759"/>
<dbReference type="GO" id="GO:0006352">
    <property type="term" value="P:DNA-templated transcription initiation"/>
    <property type="evidence" value="ECO:0007669"/>
    <property type="project" value="InterPro"/>
</dbReference>
<accession>A0A0G4GQB6</accession>
<feature type="region of interest" description="Disordered" evidence="2">
    <location>
        <begin position="1371"/>
        <end position="1427"/>
    </location>
</feature>
<feature type="coiled-coil region" evidence="1">
    <location>
        <begin position="838"/>
        <end position="865"/>
    </location>
</feature>
<dbReference type="VEuPathDB" id="CryptoDB:Vbra_18322"/>
<keyword evidence="1" id="KW-0175">Coiled coil</keyword>
<evidence type="ECO:0000313" key="4">
    <source>
        <dbReference type="Proteomes" id="UP000041254"/>
    </source>
</evidence>
<organism evidence="3 4">
    <name type="scientific">Vitrella brassicaformis (strain CCMP3155)</name>
    <dbReference type="NCBI Taxonomy" id="1169540"/>
    <lineage>
        <taxon>Eukaryota</taxon>
        <taxon>Sar</taxon>
        <taxon>Alveolata</taxon>
        <taxon>Colpodellida</taxon>
        <taxon>Vitrellaceae</taxon>
        <taxon>Vitrella</taxon>
    </lineage>
</organism>